<evidence type="ECO:0000256" key="4">
    <source>
        <dbReference type="ARBA" id="ARBA00023159"/>
    </source>
</evidence>
<dbReference type="Pfam" id="PF05043">
    <property type="entry name" value="Mga"/>
    <property type="match status" value="1"/>
</dbReference>
<dbReference type="InterPro" id="IPR013011">
    <property type="entry name" value="PTS_EIIB_2"/>
</dbReference>
<dbReference type="Gene3D" id="1.10.10.10">
    <property type="entry name" value="Winged helix-like DNA-binding domain superfamily/Winged helix DNA-binding domain"/>
    <property type="match status" value="1"/>
</dbReference>
<accession>A0AB37RGH3</accession>
<feature type="domain" description="PTS EIIB type-2" evidence="6">
    <location>
        <begin position="424"/>
        <end position="514"/>
    </location>
</feature>
<dbReference type="InterPro" id="IPR036388">
    <property type="entry name" value="WH-like_DNA-bd_sf"/>
</dbReference>
<dbReference type="Pfam" id="PF00874">
    <property type="entry name" value="PRD"/>
    <property type="match status" value="1"/>
</dbReference>
<organism evidence="8 9">
    <name type="scientific">Lactiplantibacillus pentosus</name>
    <name type="common">Lactobacillus pentosus</name>
    <dbReference type="NCBI Taxonomy" id="1589"/>
    <lineage>
        <taxon>Bacteria</taxon>
        <taxon>Bacillati</taxon>
        <taxon>Bacillota</taxon>
        <taxon>Bacilli</taxon>
        <taxon>Lactobacillales</taxon>
        <taxon>Lactobacillaceae</taxon>
        <taxon>Lactiplantibacillus</taxon>
    </lineage>
</organism>
<name>A0AB37RGH3_LACPE</name>
<keyword evidence="2" id="KW-0677">Repeat</keyword>
<keyword evidence="3" id="KW-0805">Transcription regulation</keyword>
<dbReference type="InterPro" id="IPR011608">
    <property type="entry name" value="PRD"/>
</dbReference>
<dbReference type="InterPro" id="IPR036634">
    <property type="entry name" value="PRD_sf"/>
</dbReference>
<evidence type="ECO:0000313" key="9">
    <source>
        <dbReference type="Proteomes" id="UP000281061"/>
    </source>
</evidence>
<dbReference type="CDD" id="cd05568">
    <property type="entry name" value="PTS_IIB_bgl_like"/>
    <property type="match status" value="1"/>
</dbReference>
<proteinExistence type="predicted"/>
<dbReference type="InterPro" id="IPR013196">
    <property type="entry name" value="HTH_11"/>
</dbReference>
<dbReference type="Proteomes" id="UP000281061">
    <property type="component" value="Unassembled WGS sequence"/>
</dbReference>
<reference evidence="8 9" key="1">
    <citation type="submission" date="2018-10" db="EMBL/GenBank/DDBJ databases">
        <title>Genome sequences of five Lactobacillus pentosus strains isolated from brines of traditionally fermented spanish-style green table olives and differences between them.</title>
        <authorList>
            <person name="Jimenez Diaz R."/>
        </authorList>
    </citation>
    <scope>NUCLEOTIDE SEQUENCE [LARGE SCALE GENOMIC DNA]</scope>
    <source>
        <strain evidence="8 9">IG8</strain>
    </source>
</reference>
<gene>
    <name evidence="8" type="ORF">D6U17_13450</name>
</gene>
<dbReference type="PANTHER" id="PTHR30185">
    <property type="entry name" value="CRYPTIC BETA-GLUCOSIDE BGL OPERON ANTITERMINATOR"/>
    <property type="match status" value="1"/>
</dbReference>
<feature type="domain" description="PRD" evidence="7">
    <location>
        <begin position="314"/>
        <end position="421"/>
    </location>
</feature>
<evidence type="ECO:0000256" key="5">
    <source>
        <dbReference type="ARBA" id="ARBA00023163"/>
    </source>
</evidence>
<dbReference type="PROSITE" id="PS51099">
    <property type="entry name" value="PTS_EIIB_TYPE_2"/>
    <property type="match status" value="1"/>
</dbReference>
<dbReference type="SUPFAM" id="SSF63520">
    <property type="entry name" value="PTS-regulatory domain, PRD"/>
    <property type="match status" value="1"/>
</dbReference>
<evidence type="ECO:0000313" key="8">
    <source>
        <dbReference type="EMBL" id="RMW52545.1"/>
    </source>
</evidence>
<dbReference type="InterPro" id="IPR050661">
    <property type="entry name" value="BglG_antiterminators"/>
</dbReference>
<dbReference type="PANTHER" id="PTHR30185:SF18">
    <property type="entry name" value="TRANSCRIPTIONAL REGULATOR MTLR"/>
    <property type="match status" value="1"/>
</dbReference>
<dbReference type="Pfam" id="PF08279">
    <property type="entry name" value="HTH_11"/>
    <property type="match status" value="1"/>
</dbReference>
<dbReference type="EMBL" id="RDCL01000090">
    <property type="protein sequence ID" value="RMW52545.1"/>
    <property type="molecule type" value="Genomic_DNA"/>
</dbReference>
<keyword evidence="1" id="KW-0808">Transferase</keyword>
<dbReference type="GO" id="GO:0006355">
    <property type="term" value="P:regulation of DNA-templated transcription"/>
    <property type="evidence" value="ECO:0007669"/>
    <property type="project" value="InterPro"/>
</dbReference>
<evidence type="ECO:0000256" key="2">
    <source>
        <dbReference type="ARBA" id="ARBA00022737"/>
    </source>
</evidence>
<sequence length="635" mass="72646">MLYYRRCKGFQDALGGIQVQLSNRQIKLVAQLLMLNNAITTKTLAEQFSVSVRTIKNDLKGVQEWFATYGEYYRSKPRIGVWIQANHEQKNVLKEQLLRGSTISEHIATPQERVEQIILLFAVTGGFITTQQIENKVAISKNTVIADLDKVEHYLQQYQLQLERKNYYGYRIRGSELNIRSVVEAILNQALSYYESPILMSSNPLKDIDKIHFQIVPELQNVLTTITDELKTSDYLTAFDFNSDDVMTMVIRMMISVVRLSMNRPINSYTPLSPTIEDKATLPYKLFSSIIQHYDFPMLNDEYDYLLRGVNPRFDDQNIARLTRQIIKAVGQQTGQAFVQDSQLQVNLFSHLLTKLSNKYKFTNEYNPFVKDLKKRNLHLFEAVHAALREYVSSNPAVINDSFVAFVTLHFLVSMDGKRITKNARIIYVCSTGLGVTSLIKKEIERNISNVEIAGFASMNNVGEKIAALKPDLLVSIFPITRQDIPVIQVNPLPSSDDLHRIQDAVANILDVKPDSLTQVSVGYKGDDTVEDITHTLLLTGTVIYNELWRYLRTRIQASYQEAFMIHIMMAVHRIYFHHSYDAQMASLKDVKADATDVQKIKQIFSHNQLDISTTEISAILQYTRMGEIGNKEDD</sequence>
<dbReference type="PROSITE" id="PS51372">
    <property type="entry name" value="PRD_2"/>
    <property type="match status" value="1"/>
</dbReference>
<evidence type="ECO:0000256" key="3">
    <source>
        <dbReference type="ARBA" id="ARBA00023015"/>
    </source>
</evidence>
<dbReference type="InterPro" id="IPR007737">
    <property type="entry name" value="Mga_HTH"/>
</dbReference>
<keyword evidence="4" id="KW-0010">Activator</keyword>
<protein>
    <submittedName>
        <fullName evidence="8">HTH domain-containing protein</fullName>
    </submittedName>
</protein>
<keyword evidence="5" id="KW-0804">Transcription</keyword>
<dbReference type="SUPFAM" id="SSF52794">
    <property type="entry name" value="PTS system IIB component-like"/>
    <property type="match status" value="1"/>
</dbReference>
<dbReference type="GO" id="GO:0008982">
    <property type="term" value="F:protein-N(PI)-phosphohistidine-sugar phosphotransferase activity"/>
    <property type="evidence" value="ECO:0007669"/>
    <property type="project" value="InterPro"/>
</dbReference>
<evidence type="ECO:0000259" key="7">
    <source>
        <dbReference type="PROSITE" id="PS51372"/>
    </source>
</evidence>
<comment type="caution">
    <text evidence="8">The sequence shown here is derived from an EMBL/GenBank/DDBJ whole genome shotgun (WGS) entry which is preliminary data.</text>
</comment>
<evidence type="ECO:0000256" key="1">
    <source>
        <dbReference type="ARBA" id="ARBA00022679"/>
    </source>
</evidence>
<evidence type="ECO:0000259" key="6">
    <source>
        <dbReference type="PROSITE" id="PS51099"/>
    </source>
</evidence>
<dbReference type="Gene3D" id="3.40.50.2300">
    <property type="match status" value="1"/>
</dbReference>
<dbReference type="InterPro" id="IPR036095">
    <property type="entry name" value="PTS_EIIB-like_sf"/>
</dbReference>
<dbReference type="GO" id="GO:0009401">
    <property type="term" value="P:phosphoenolpyruvate-dependent sugar phosphotransferase system"/>
    <property type="evidence" value="ECO:0007669"/>
    <property type="project" value="InterPro"/>
</dbReference>
<dbReference type="AlphaFoldDB" id="A0AB37RGH3"/>